<dbReference type="PROSITE" id="PS00463">
    <property type="entry name" value="ZN2_CY6_FUNGAL_1"/>
    <property type="match status" value="1"/>
</dbReference>
<dbReference type="CDD" id="cd15486">
    <property type="entry name" value="ZIP_Sip4"/>
    <property type="match status" value="1"/>
</dbReference>
<dbReference type="Pfam" id="PF00172">
    <property type="entry name" value="Zn_clus"/>
    <property type="match status" value="1"/>
</dbReference>
<dbReference type="InterPro" id="IPR036864">
    <property type="entry name" value="Zn2-C6_fun-type_DNA-bd_sf"/>
</dbReference>
<evidence type="ECO:0000256" key="4">
    <source>
        <dbReference type="ARBA" id="ARBA00023015"/>
    </source>
</evidence>
<evidence type="ECO:0000256" key="3">
    <source>
        <dbReference type="ARBA" id="ARBA00022833"/>
    </source>
</evidence>
<comment type="subcellular location">
    <subcellularLocation>
        <location evidence="1">Nucleus</location>
    </subcellularLocation>
</comment>
<evidence type="ECO:0000256" key="5">
    <source>
        <dbReference type="ARBA" id="ARBA00023125"/>
    </source>
</evidence>
<dbReference type="GO" id="GO:0008270">
    <property type="term" value="F:zinc ion binding"/>
    <property type="evidence" value="ECO:0007669"/>
    <property type="project" value="InterPro"/>
</dbReference>
<dbReference type="SMART" id="SM00906">
    <property type="entry name" value="Fungal_trans"/>
    <property type="match status" value="1"/>
</dbReference>
<dbReference type="PANTHER" id="PTHR31313">
    <property type="entry name" value="TY1 ENHANCER ACTIVATOR"/>
    <property type="match status" value="1"/>
</dbReference>
<dbReference type="InterPro" id="IPR051615">
    <property type="entry name" value="Transcr_Regulatory_Elem"/>
</dbReference>
<sequence>MATQEQLDAKRRRVSRACDTCRRKKVRCDGIQPSCTNCTTFGFQCTFNDSAKKRGPPKGYIEALENRLHRMENLLGGLVQNGDRPKVDLDNWRDDNDDDLESLDSAWPPSPDTPITPSLHHSHSSHSSHTDPAEHKPSALSINEIFVEDDEEVLPFDRDAREKINAISDTLDNLSLDDGGFIRYLGNSSGIDILQRTQLLTSGYLVTPMRMKEHRDWLLQKEAMISQMEGEMPQPPRDLADHLIDTYFSYIHPNMPVLHKPTFMRLYRSPDPFKRPPGVLLNAMFAIASRFSTHPEIVGHDPEAFGDEYFDRAKRLVDFEYELPRQSSIQALLLMVIYRFTSAKSGGRVWVMLGMATRMAQDLGMHRNSARWHLPPLETEIRKRLWWACYVMDRWVSACLGRPVAIDDNDCDVGFPFVVEQDWADPDCDAASIAEESEKLKEESSLALQYFVESIKLAQILGQILARVYSANTRHHGPGQASSTVAELDTMLTKWLLALPAELKYDHSIHPTKVDRKVATIHVSYYSVLILLHRPYMVPSSLTKSKLSESMPSLNICVSAANSITHLTERLTEPDALKYVWSFTTYEVLTCSLIHLTNSASIDIRLQTQARKNLIKTIGFMKVLGNRWFNAAKFSSILEDLMCAHLNFDEYRKEGRSMEPIPLGQLDDSGCTYPIILRDQGHPSGGTLLFSPKVPGGTQTPSSNSTTPSSSPSTASISHPDLQEVKQEPVVQEAAIFQSYCNNQAHNHDHGQNLNSSAGANPQADVNMNAAAAAPVTKPKKARRGTSQRNSLLFQTNSNSSPSPVPISGPSTGSNSAFTFSSLSTPGMFTQGQAFVDYSQLMAQQLQQQPQTQQQQPQQPQHLAPQFPQQSQAMSQGVQQTQHSQPFSVSPLFSSPLALQEKSAGQQQQQQQQSGSQNADMQRQQLDPFQQQQLQQQQQQYLQQQQFLQQHQLNMRLQEQQQHQQQQQQQFKMESNVSQGSASSGGYTPVSQSTATTCTNTTTTTTTTTCSDETASMSLANGSPQANNSNNNNNNNSNNNTLVNDYSSLALFPPQDMTPDPNMMAVPNPFFGMPNTIDWDDWNQYIASAGLQKF</sequence>
<evidence type="ECO:0000256" key="7">
    <source>
        <dbReference type="ARBA" id="ARBA00023242"/>
    </source>
</evidence>
<feature type="compositionally biased region" description="Low complexity" evidence="8">
    <location>
        <begin position="700"/>
        <end position="719"/>
    </location>
</feature>
<feature type="compositionally biased region" description="Low complexity" evidence="8">
    <location>
        <begin position="1027"/>
        <end position="1040"/>
    </location>
</feature>
<dbReference type="Proteomes" id="UP000707451">
    <property type="component" value="Unassembled WGS sequence"/>
</dbReference>
<evidence type="ECO:0000313" key="11">
    <source>
        <dbReference type="Proteomes" id="UP000707451"/>
    </source>
</evidence>
<proteinExistence type="predicted"/>
<feature type="compositionally biased region" description="Polar residues" evidence="8">
    <location>
        <begin position="971"/>
        <end position="993"/>
    </location>
</feature>
<evidence type="ECO:0000256" key="1">
    <source>
        <dbReference type="ARBA" id="ARBA00004123"/>
    </source>
</evidence>
<feature type="region of interest" description="Disordered" evidence="8">
    <location>
        <begin position="793"/>
        <end position="812"/>
    </location>
</feature>
<dbReference type="Pfam" id="PF04082">
    <property type="entry name" value="Fungal_trans"/>
    <property type="match status" value="1"/>
</dbReference>
<gene>
    <name evidence="10" type="ORF">KI688_011495</name>
</gene>
<keyword evidence="5" id="KW-0238">DNA-binding</keyword>
<feature type="region of interest" description="Disordered" evidence="8">
    <location>
        <begin position="744"/>
        <end position="763"/>
    </location>
</feature>
<dbReference type="CDD" id="cd00067">
    <property type="entry name" value="GAL4"/>
    <property type="match status" value="1"/>
</dbReference>
<feature type="compositionally biased region" description="Basic and acidic residues" evidence="8">
    <location>
        <begin position="83"/>
        <end position="94"/>
    </location>
</feature>
<evidence type="ECO:0000259" key="9">
    <source>
        <dbReference type="PROSITE" id="PS50048"/>
    </source>
</evidence>
<feature type="compositionally biased region" description="Polar residues" evidence="8">
    <location>
        <begin position="752"/>
        <end position="763"/>
    </location>
</feature>
<feature type="compositionally biased region" description="Polar residues" evidence="8">
    <location>
        <begin position="1010"/>
        <end position="1026"/>
    </location>
</feature>
<keyword evidence="6" id="KW-0804">Transcription</keyword>
<feature type="domain" description="Zn(2)-C6 fungal-type" evidence="9">
    <location>
        <begin position="17"/>
        <end position="47"/>
    </location>
</feature>
<reference evidence="10" key="1">
    <citation type="submission" date="2021-06" db="EMBL/GenBank/DDBJ databases">
        <title>Genome Sequence of Mortierella hyaline Strain SCG-10, a Cold-Adapted, Nitrate-Reducing Fungus Isolated from Soil in Minnesota, USA.</title>
        <authorList>
            <person name="Aldossari N."/>
        </authorList>
    </citation>
    <scope>NUCLEOTIDE SEQUENCE</scope>
    <source>
        <strain evidence="10">SCG-10</strain>
    </source>
</reference>
<feature type="compositionally biased region" description="Low complexity" evidence="8">
    <location>
        <begin position="958"/>
        <end position="970"/>
    </location>
</feature>
<dbReference type="InterPro" id="IPR001138">
    <property type="entry name" value="Zn2Cys6_DnaBD"/>
</dbReference>
<keyword evidence="11" id="KW-1185">Reference proteome</keyword>
<feature type="region of interest" description="Disordered" evidence="8">
    <location>
        <begin position="847"/>
        <end position="931"/>
    </location>
</feature>
<dbReference type="PANTHER" id="PTHR31313:SF78">
    <property type="entry name" value="TRANSCRIPTION FACTOR DOMAIN-CONTAINING PROTEIN"/>
    <property type="match status" value="1"/>
</dbReference>
<protein>
    <recommendedName>
        <fullName evidence="9">Zn(2)-C6 fungal-type domain-containing protein</fullName>
    </recommendedName>
</protein>
<evidence type="ECO:0000313" key="10">
    <source>
        <dbReference type="EMBL" id="KAG9067904.1"/>
    </source>
</evidence>
<dbReference type="CDD" id="cd12148">
    <property type="entry name" value="fungal_TF_MHR"/>
    <property type="match status" value="1"/>
</dbReference>
<dbReference type="GO" id="GO:0006351">
    <property type="term" value="P:DNA-templated transcription"/>
    <property type="evidence" value="ECO:0007669"/>
    <property type="project" value="InterPro"/>
</dbReference>
<dbReference type="AlphaFoldDB" id="A0A9P7XXW6"/>
<evidence type="ECO:0000256" key="2">
    <source>
        <dbReference type="ARBA" id="ARBA00022723"/>
    </source>
</evidence>
<feature type="region of interest" description="Disordered" evidence="8">
    <location>
        <begin position="686"/>
        <end position="719"/>
    </location>
</feature>
<feature type="compositionally biased region" description="Low complexity" evidence="8">
    <location>
        <begin position="796"/>
        <end position="812"/>
    </location>
</feature>
<name>A0A9P7XXW6_9FUNG</name>
<organism evidence="10 11">
    <name type="scientific">Linnemannia hyalina</name>
    <dbReference type="NCBI Taxonomy" id="64524"/>
    <lineage>
        <taxon>Eukaryota</taxon>
        <taxon>Fungi</taxon>
        <taxon>Fungi incertae sedis</taxon>
        <taxon>Mucoromycota</taxon>
        <taxon>Mortierellomycotina</taxon>
        <taxon>Mortierellomycetes</taxon>
        <taxon>Mortierellales</taxon>
        <taxon>Mortierellaceae</taxon>
        <taxon>Linnemannia</taxon>
    </lineage>
</organism>
<dbReference type="GO" id="GO:0005634">
    <property type="term" value="C:nucleus"/>
    <property type="evidence" value="ECO:0007669"/>
    <property type="project" value="UniProtKB-SubCell"/>
</dbReference>
<dbReference type="SMART" id="SM00066">
    <property type="entry name" value="GAL4"/>
    <property type="match status" value="1"/>
</dbReference>
<evidence type="ECO:0000256" key="8">
    <source>
        <dbReference type="SAM" id="MobiDB-lite"/>
    </source>
</evidence>
<comment type="caution">
    <text evidence="10">The sequence shown here is derived from an EMBL/GenBank/DDBJ whole genome shotgun (WGS) entry which is preliminary data.</text>
</comment>
<dbReference type="Gene3D" id="4.10.240.10">
    <property type="entry name" value="Zn(2)-C6 fungal-type DNA-binding domain"/>
    <property type="match status" value="1"/>
</dbReference>
<feature type="region of interest" description="Disordered" evidence="8">
    <location>
        <begin position="958"/>
        <end position="1042"/>
    </location>
</feature>
<dbReference type="EMBL" id="JAHRHY010000007">
    <property type="protein sequence ID" value="KAG9067904.1"/>
    <property type="molecule type" value="Genomic_DNA"/>
</dbReference>
<accession>A0A9P7XXW6</accession>
<evidence type="ECO:0000256" key="6">
    <source>
        <dbReference type="ARBA" id="ARBA00023163"/>
    </source>
</evidence>
<feature type="compositionally biased region" description="Low complexity" evidence="8">
    <location>
        <begin position="994"/>
        <end position="1009"/>
    </location>
</feature>
<dbReference type="GO" id="GO:0003677">
    <property type="term" value="F:DNA binding"/>
    <property type="evidence" value="ECO:0007669"/>
    <property type="project" value="UniProtKB-KW"/>
</dbReference>
<keyword evidence="7" id="KW-0539">Nucleus</keyword>
<keyword evidence="2" id="KW-0479">Metal-binding</keyword>
<dbReference type="PROSITE" id="PS50048">
    <property type="entry name" value="ZN2_CY6_FUNGAL_2"/>
    <property type="match status" value="1"/>
</dbReference>
<keyword evidence="4" id="KW-0805">Transcription regulation</keyword>
<feature type="region of interest" description="Disordered" evidence="8">
    <location>
        <begin position="78"/>
        <end position="136"/>
    </location>
</feature>
<dbReference type="SUPFAM" id="SSF57701">
    <property type="entry name" value="Zn2/Cys6 DNA-binding domain"/>
    <property type="match status" value="1"/>
</dbReference>
<dbReference type="GO" id="GO:0000981">
    <property type="term" value="F:DNA-binding transcription factor activity, RNA polymerase II-specific"/>
    <property type="evidence" value="ECO:0007669"/>
    <property type="project" value="InterPro"/>
</dbReference>
<keyword evidence="3" id="KW-0862">Zinc</keyword>
<dbReference type="InterPro" id="IPR007219">
    <property type="entry name" value="XnlR_reg_dom"/>
</dbReference>
<dbReference type="OrthoDB" id="39175at2759"/>